<feature type="chain" id="PRO_5002842431" evidence="2">
    <location>
        <begin position="22"/>
        <end position="129"/>
    </location>
</feature>
<keyword evidence="4" id="KW-1185">Reference proteome</keyword>
<accession>B6AK70</accession>
<evidence type="ECO:0000256" key="1">
    <source>
        <dbReference type="SAM" id="Coils"/>
    </source>
</evidence>
<reference evidence="3" key="1">
    <citation type="submission" date="2008-06" db="EMBL/GenBank/DDBJ databases">
        <authorList>
            <person name="Lorenzi H."/>
            <person name="Inman J."/>
            <person name="Miller J."/>
            <person name="Schobel S."/>
            <person name="Amedeo P."/>
            <person name="Caler E.V."/>
            <person name="da Silva J."/>
        </authorList>
    </citation>
    <scope>NUCLEOTIDE SEQUENCE [LARGE SCALE GENOMIC DNA]</scope>
    <source>
        <strain evidence="3">RN66</strain>
    </source>
</reference>
<evidence type="ECO:0000313" key="3">
    <source>
        <dbReference type="EMBL" id="EEA08611.1"/>
    </source>
</evidence>
<evidence type="ECO:0000313" key="4">
    <source>
        <dbReference type="Proteomes" id="UP000001460"/>
    </source>
</evidence>
<feature type="coiled-coil region" evidence="1">
    <location>
        <begin position="54"/>
        <end position="119"/>
    </location>
</feature>
<dbReference type="RefSeq" id="XP_002142960.1">
    <property type="nucleotide sequence ID" value="XM_002142924.1"/>
</dbReference>
<keyword evidence="2" id="KW-0732">Signal</keyword>
<gene>
    <name evidence="3" type="ORF">CMU_004720</name>
</gene>
<organism evidence="3 4">
    <name type="scientific">Cryptosporidium muris (strain RN66)</name>
    <dbReference type="NCBI Taxonomy" id="441375"/>
    <lineage>
        <taxon>Eukaryota</taxon>
        <taxon>Sar</taxon>
        <taxon>Alveolata</taxon>
        <taxon>Apicomplexa</taxon>
        <taxon>Conoidasida</taxon>
        <taxon>Coccidia</taxon>
        <taxon>Eucoccidiorida</taxon>
        <taxon>Eimeriorina</taxon>
        <taxon>Cryptosporidiidae</taxon>
        <taxon>Cryptosporidium</taxon>
    </lineage>
</organism>
<dbReference type="AlphaFoldDB" id="B6AK70"/>
<sequence>MRKLLVNILIFVFCACFITLSDNDISPRYFNQKFTSFIRLRAGSNEPRLMLLKIKDLKEKIKELEEQLRGYLLFWSGNCTEDYNGRNLRKRCKKTKEEISKIRAELEQLKSQLKELQESFLGSSYDTRL</sequence>
<proteinExistence type="predicted"/>
<dbReference type="Proteomes" id="UP000001460">
    <property type="component" value="Unassembled WGS sequence"/>
</dbReference>
<dbReference type="EMBL" id="DS989753">
    <property type="protein sequence ID" value="EEA08611.1"/>
    <property type="molecule type" value="Genomic_DNA"/>
</dbReference>
<dbReference type="PROSITE" id="PS51257">
    <property type="entry name" value="PROKAR_LIPOPROTEIN"/>
    <property type="match status" value="1"/>
</dbReference>
<dbReference type="VEuPathDB" id="CryptoDB:CMU_004720"/>
<keyword evidence="1" id="KW-0175">Coiled coil</keyword>
<name>B6AK70_CRYMR</name>
<dbReference type="GeneID" id="6998100"/>
<evidence type="ECO:0000256" key="2">
    <source>
        <dbReference type="SAM" id="SignalP"/>
    </source>
</evidence>
<feature type="signal peptide" evidence="2">
    <location>
        <begin position="1"/>
        <end position="21"/>
    </location>
</feature>
<protein>
    <submittedName>
        <fullName evidence="3">Uncharacterized protein</fullName>
    </submittedName>
</protein>